<proteinExistence type="predicted"/>
<reference evidence="1 2" key="1">
    <citation type="submission" date="2019-03" db="EMBL/GenBank/DDBJ databases">
        <title>Genomic Encyclopedia of Type Strains, Phase IV (KMG-IV): sequencing the most valuable type-strain genomes for metagenomic binning, comparative biology and taxonomic classification.</title>
        <authorList>
            <person name="Goeker M."/>
        </authorList>
    </citation>
    <scope>NUCLEOTIDE SEQUENCE [LARGE SCALE GENOMIC DNA]</scope>
    <source>
        <strain evidence="1 2">DSM 29481</strain>
    </source>
</reference>
<sequence length="31" mass="3681">MMGKIEMGVYYVVYFEVRKVLLVIIVSMNVR</sequence>
<evidence type="ECO:0000313" key="1">
    <source>
        <dbReference type="EMBL" id="TCU57150.1"/>
    </source>
</evidence>
<name>A0A4R3T6T1_9FIRM</name>
<keyword evidence="2" id="KW-1185">Reference proteome</keyword>
<evidence type="ECO:0000313" key="2">
    <source>
        <dbReference type="Proteomes" id="UP000295773"/>
    </source>
</evidence>
<comment type="caution">
    <text evidence="1">The sequence shown here is derived from an EMBL/GenBank/DDBJ whole genome shotgun (WGS) entry which is preliminary data.</text>
</comment>
<accession>A0A4R3T6T1</accession>
<dbReference type="EMBL" id="SMBP01000019">
    <property type="protein sequence ID" value="TCU57150.1"/>
    <property type="molecule type" value="Genomic_DNA"/>
</dbReference>
<dbReference type="AlphaFoldDB" id="A0A4R3T6T1"/>
<protein>
    <submittedName>
        <fullName evidence="1">Uncharacterized protein</fullName>
    </submittedName>
</protein>
<gene>
    <name evidence="1" type="ORF">EDD61_11951</name>
</gene>
<dbReference type="Proteomes" id="UP000295773">
    <property type="component" value="Unassembled WGS sequence"/>
</dbReference>
<organism evidence="1 2">
    <name type="scientific">Longicatena caecimuris</name>
    <dbReference type="NCBI Taxonomy" id="1796635"/>
    <lineage>
        <taxon>Bacteria</taxon>
        <taxon>Bacillati</taxon>
        <taxon>Bacillota</taxon>
        <taxon>Erysipelotrichia</taxon>
        <taxon>Erysipelotrichales</taxon>
        <taxon>Erysipelotrichaceae</taxon>
        <taxon>Longicatena</taxon>
    </lineage>
</organism>